<proteinExistence type="predicted"/>
<dbReference type="RefSeq" id="WP_255232258.1">
    <property type="nucleotide sequence ID" value="NZ_AP025504.1"/>
</dbReference>
<evidence type="ECO:0000313" key="2">
    <source>
        <dbReference type="Proteomes" id="UP001059120"/>
    </source>
</evidence>
<evidence type="ECO:0000313" key="1">
    <source>
        <dbReference type="EMBL" id="UTT86473.1"/>
    </source>
</evidence>
<name>A0ABY5G9D7_VIBPE</name>
<gene>
    <name evidence="1" type="ORF">LZI70_19165</name>
</gene>
<organism evidence="1 2">
    <name type="scientific">Vibrio pelagius</name>
    <dbReference type="NCBI Taxonomy" id="28169"/>
    <lineage>
        <taxon>Bacteria</taxon>
        <taxon>Pseudomonadati</taxon>
        <taxon>Pseudomonadota</taxon>
        <taxon>Gammaproteobacteria</taxon>
        <taxon>Vibrionales</taxon>
        <taxon>Vibrionaceae</taxon>
        <taxon>Vibrio</taxon>
    </lineage>
</organism>
<protein>
    <submittedName>
        <fullName evidence="1">Uncharacterized protein</fullName>
    </submittedName>
</protein>
<sequence length="56" mass="6344">METQEIEYKPYGIGLWVRATVSKEVAQALAYEYSSYGWEVKLDGFLVAPQSLKQAT</sequence>
<reference evidence="1" key="1">
    <citation type="submission" date="2022-01" db="EMBL/GenBank/DDBJ databases">
        <title>Alginate degradation mechanism of Vibrio pelagius WXL662.</title>
        <authorList>
            <person name="He X."/>
        </authorList>
    </citation>
    <scope>NUCLEOTIDE SEQUENCE</scope>
    <source>
        <strain evidence="1">WXL662</strain>
    </source>
</reference>
<keyword evidence="2" id="KW-1185">Reference proteome</keyword>
<dbReference type="Proteomes" id="UP001059120">
    <property type="component" value="Chromosome 2"/>
</dbReference>
<accession>A0ABY5G9D7</accession>
<dbReference type="EMBL" id="CP090615">
    <property type="protein sequence ID" value="UTT86473.1"/>
    <property type="molecule type" value="Genomic_DNA"/>
</dbReference>